<dbReference type="Proteomes" id="UP000070089">
    <property type="component" value="Unassembled WGS sequence"/>
</dbReference>
<name>A0A132P1S4_GIAIN</name>
<gene>
    <name evidence="1" type="ORF">QR46_0071</name>
</gene>
<organism evidence="1 2">
    <name type="scientific">Giardia duodenalis assemblage B</name>
    <dbReference type="NCBI Taxonomy" id="1394984"/>
    <lineage>
        <taxon>Eukaryota</taxon>
        <taxon>Metamonada</taxon>
        <taxon>Diplomonadida</taxon>
        <taxon>Hexamitidae</taxon>
        <taxon>Giardiinae</taxon>
        <taxon>Giardia</taxon>
    </lineage>
</organism>
<dbReference type="VEuPathDB" id="GiardiaDB:QR46_0071"/>
<evidence type="ECO:0000313" key="1">
    <source>
        <dbReference type="EMBL" id="KWX15932.1"/>
    </source>
</evidence>
<dbReference type="AlphaFoldDB" id="A0A132P1S4"/>
<proteinExistence type="predicted"/>
<comment type="caution">
    <text evidence="1">The sequence shown here is derived from an EMBL/GenBank/DDBJ whole genome shotgun (WGS) entry which is preliminary data.</text>
</comment>
<reference evidence="1 2" key="1">
    <citation type="journal article" date="2015" name="Mol. Biochem. Parasitol.">
        <title>Identification of polymorphic genes for use in assemblage B genotyping assays through comparative genomics of multiple assemblage B Giardia duodenalis isolates.</title>
        <authorList>
            <person name="Wielinga C."/>
            <person name="Thompson R.C."/>
            <person name="Monis P."/>
            <person name="Ryan U."/>
        </authorList>
    </citation>
    <scope>NUCLEOTIDE SEQUENCE [LARGE SCALE GENOMIC DNA]</scope>
    <source>
        <strain evidence="1 2">BAH15c1</strain>
    </source>
</reference>
<accession>A0A132P1S4</accession>
<dbReference type="EMBL" id="JXTI01000001">
    <property type="protein sequence ID" value="KWX15932.1"/>
    <property type="molecule type" value="Genomic_DNA"/>
</dbReference>
<sequence>MLIQTPSTSTLAIRTQRKARDGNSSITVAITAMKTAASWQP</sequence>
<protein>
    <submittedName>
        <fullName evidence="1">Nucleolar protein Nop56</fullName>
    </submittedName>
</protein>
<evidence type="ECO:0000313" key="2">
    <source>
        <dbReference type="Proteomes" id="UP000070089"/>
    </source>
</evidence>